<keyword evidence="3" id="KW-1185">Reference proteome</keyword>
<evidence type="ECO:0000313" key="3">
    <source>
        <dbReference type="Proteomes" id="UP001254165"/>
    </source>
</evidence>
<name>A0ABU3NR21_9CHLR</name>
<evidence type="ECO:0000313" key="2">
    <source>
        <dbReference type="EMBL" id="MDT8898296.1"/>
    </source>
</evidence>
<dbReference type="Pfam" id="PF01973">
    <property type="entry name" value="MptE-like"/>
    <property type="match status" value="1"/>
</dbReference>
<organism evidence="2 3">
    <name type="scientific">Thermanaerothrix solaris</name>
    <dbReference type="NCBI Taxonomy" id="3058434"/>
    <lineage>
        <taxon>Bacteria</taxon>
        <taxon>Bacillati</taxon>
        <taxon>Chloroflexota</taxon>
        <taxon>Anaerolineae</taxon>
        <taxon>Anaerolineales</taxon>
        <taxon>Anaerolineaceae</taxon>
        <taxon>Thermanaerothrix</taxon>
    </lineage>
</organism>
<sequence length="271" mass="31155">MNRQALKRIVPSPLWHLGSQTYWSWHNRGQHVLARWFSLRWAMNRRRLEEYRNRHAGQRCFIIGNGPSLRKMDLSPLRHEITFGLNRIYLLFPEVGFTTTYLVSVNDLVLQQCADEIRALTLPKFITWRARRWFADDPHTLFLDTDYTGAENFSGEATGRLFEGFTVTYVAMQLAFFMGFAQVILIGVDHNFATQGPPNAAVVSEGDDPNHFAPNYFGKGFKWQLPDLEGSERAYRMARAAYEAAGRSILDATVGGKLTIFPKVDYNHLFD</sequence>
<dbReference type="Proteomes" id="UP001254165">
    <property type="component" value="Unassembled WGS sequence"/>
</dbReference>
<gene>
    <name evidence="2" type="ORF">QYE77_08450</name>
</gene>
<dbReference type="RefSeq" id="WP_315624955.1">
    <property type="nucleotide sequence ID" value="NZ_JAUHMF010000002.1"/>
</dbReference>
<dbReference type="EMBL" id="JAUHMF010000002">
    <property type="protein sequence ID" value="MDT8898296.1"/>
    <property type="molecule type" value="Genomic_DNA"/>
</dbReference>
<dbReference type="Gene3D" id="3.90.1480.10">
    <property type="entry name" value="Alpha-2,3-sialyltransferase"/>
    <property type="match status" value="1"/>
</dbReference>
<protein>
    <submittedName>
        <fullName evidence="2">DUF115 domain-containing protein</fullName>
    </submittedName>
</protein>
<proteinExistence type="predicted"/>
<comment type="caution">
    <text evidence="2">The sequence shown here is derived from an EMBL/GenBank/DDBJ whole genome shotgun (WGS) entry which is preliminary data.</text>
</comment>
<accession>A0ABU3NR21</accession>
<reference evidence="2 3" key="1">
    <citation type="submission" date="2023-07" db="EMBL/GenBank/DDBJ databases">
        <title>Novel species of Thermanaerothrix with wide hydrolytic capabilities.</title>
        <authorList>
            <person name="Zayulina K.S."/>
            <person name="Podosokorskaya O.A."/>
            <person name="Elcheninov A.G."/>
        </authorList>
    </citation>
    <scope>NUCLEOTIDE SEQUENCE [LARGE SCALE GENOMIC DNA]</scope>
    <source>
        <strain evidence="2 3">4228-RoL</strain>
    </source>
</reference>
<dbReference type="InterPro" id="IPR002826">
    <property type="entry name" value="MptE-like"/>
</dbReference>
<evidence type="ECO:0000259" key="1">
    <source>
        <dbReference type="Pfam" id="PF01973"/>
    </source>
</evidence>
<feature type="domain" description="6-hydroxymethylpterin diphosphokinase MptE-like" evidence="1">
    <location>
        <begin position="48"/>
        <end position="193"/>
    </location>
</feature>